<dbReference type="GO" id="GO:0040031">
    <property type="term" value="P:snRNA modification"/>
    <property type="evidence" value="ECO:0007669"/>
    <property type="project" value="TreeGrafter"/>
</dbReference>
<accession>A0A8K0CG19</accession>
<feature type="compositionally biased region" description="Basic residues" evidence="3">
    <location>
        <begin position="31"/>
        <end position="46"/>
    </location>
</feature>
<keyword evidence="7" id="KW-1185">Reference proteome</keyword>
<comment type="similarity">
    <text evidence="2">Belongs to the methyltransferase superfamily.</text>
</comment>
<gene>
    <name evidence="6" type="ORF">ILUMI_21647</name>
</gene>
<evidence type="ECO:0000256" key="3">
    <source>
        <dbReference type="SAM" id="MobiDB-lite"/>
    </source>
</evidence>
<feature type="domain" description="Bin3-type SAM" evidence="5">
    <location>
        <begin position="299"/>
        <end position="456"/>
    </location>
</feature>
<dbReference type="GO" id="GO:0032259">
    <property type="term" value="P:methylation"/>
    <property type="evidence" value="ECO:0007669"/>
    <property type="project" value="UniProtKB-KW"/>
</dbReference>
<evidence type="ECO:0000256" key="2">
    <source>
        <dbReference type="RuleBase" id="RU367087"/>
    </source>
</evidence>
<dbReference type="PROSITE" id="PS51515">
    <property type="entry name" value="BIN3_SAM"/>
    <property type="match status" value="1"/>
</dbReference>
<dbReference type="InterPro" id="IPR029063">
    <property type="entry name" value="SAM-dependent_MTases_sf"/>
</dbReference>
<sequence>MSQMQTIPMLDHNAKPHNKNHRRESDFGLNQKKKQRNMKNGRKRSKSFSGGGLGKIKSMRPVLPTRFLLGGNIRDPLNLNSLQDEEVNRAMNAVTPKSSPIPTPPQRKGQVEVIIPPNINDPLNLDCADDAEYEQQLCSPVKKCRKKRIRKKRTSSGTSEVADAEISGYIEAKTPESNADSAKIPEVVNENIIIKAKENKDLTLELGPKKDKNKRKSEEHHKDNVKKLKYSMDKIVSPVVPQPGAWFKRNNSRREHRGVNRQQTNENQKIPDFKEKNKQFQYGNYNRYYGYRNQHSEVDLRLLCFTNHRELFEGKDILDIGCNIGHITLSVARDFGAKSVIGIDIDKKLIEIARKNIKHYVKSSETPPHNDDEQTDLKKKSSEFYPISMPILYGPIEIPGFTKESSSPRFPNNVTFKYVSIKIIFLSFIIIIIIIIITFINFGLSRVEILKSPKVR</sequence>
<dbReference type="EMBL" id="VTPC01090160">
    <property type="protein sequence ID" value="KAF2884531.1"/>
    <property type="molecule type" value="Genomic_DNA"/>
</dbReference>
<evidence type="ECO:0000313" key="7">
    <source>
        <dbReference type="Proteomes" id="UP000801492"/>
    </source>
</evidence>
<evidence type="ECO:0000259" key="5">
    <source>
        <dbReference type="PROSITE" id="PS51515"/>
    </source>
</evidence>
<dbReference type="Proteomes" id="UP000801492">
    <property type="component" value="Unassembled WGS sequence"/>
</dbReference>
<dbReference type="InterPro" id="IPR039772">
    <property type="entry name" value="Bin3-like"/>
</dbReference>
<feature type="region of interest" description="Disordered" evidence="3">
    <location>
        <begin position="205"/>
        <end position="224"/>
    </location>
</feature>
<proteinExistence type="inferred from homology"/>
<name>A0A8K0CG19_IGNLU</name>
<dbReference type="EC" id="2.1.1.-" evidence="2"/>
<keyword evidence="1 2" id="KW-0949">S-adenosyl-L-methionine</keyword>
<dbReference type="AlphaFoldDB" id="A0A8K0CG19"/>
<dbReference type="InterPro" id="IPR041698">
    <property type="entry name" value="Methyltransf_25"/>
</dbReference>
<dbReference type="PANTHER" id="PTHR12315:SF0">
    <property type="entry name" value="7SK SNRNA METHYLPHOSPHATE CAPPING ENZYME"/>
    <property type="match status" value="1"/>
</dbReference>
<organism evidence="6 7">
    <name type="scientific">Ignelater luminosus</name>
    <name type="common">Cucubano</name>
    <name type="synonym">Pyrophorus luminosus</name>
    <dbReference type="NCBI Taxonomy" id="2038154"/>
    <lineage>
        <taxon>Eukaryota</taxon>
        <taxon>Metazoa</taxon>
        <taxon>Ecdysozoa</taxon>
        <taxon>Arthropoda</taxon>
        <taxon>Hexapoda</taxon>
        <taxon>Insecta</taxon>
        <taxon>Pterygota</taxon>
        <taxon>Neoptera</taxon>
        <taxon>Endopterygota</taxon>
        <taxon>Coleoptera</taxon>
        <taxon>Polyphaga</taxon>
        <taxon>Elateriformia</taxon>
        <taxon>Elateroidea</taxon>
        <taxon>Elateridae</taxon>
        <taxon>Agrypninae</taxon>
        <taxon>Pyrophorini</taxon>
        <taxon>Ignelater</taxon>
    </lineage>
</organism>
<keyword evidence="2" id="KW-0489">Methyltransferase</keyword>
<protein>
    <recommendedName>
        <fullName evidence="2">RNA methyltransferase</fullName>
        <ecNumber evidence="2">2.1.1.-</ecNumber>
    </recommendedName>
</protein>
<dbReference type="CDD" id="cd02440">
    <property type="entry name" value="AdoMet_MTases"/>
    <property type="match status" value="1"/>
</dbReference>
<dbReference type="GO" id="GO:0008173">
    <property type="term" value="F:RNA methyltransferase activity"/>
    <property type="evidence" value="ECO:0007669"/>
    <property type="project" value="UniProtKB-UniRule"/>
</dbReference>
<keyword evidence="4" id="KW-1133">Transmembrane helix</keyword>
<dbReference type="InterPro" id="IPR024160">
    <property type="entry name" value="BIN3_SAM-bd_dom"/>
</dbReference>
<evidence type="ECO:0000313" key="6">
    <source>
        <dbReference type="EMBL" id="KAF2884531.1"/>
    </source>
</evidence>
<dbReference type="GO" id="GO:0017069">
    <property type="term" value="F:snRNA binding"/>
    <property type="evidence" value="ECO:0007669"/>
    <property type="project" value="TreeGrafter"/>
</dbReference>
<keyword evidence="4" id="KW-0472">Membrane</keyword>
<dbReference type="GO" id="GO:0008171">
    <property type="term" value="F:O-methyltransferase activity"/>
    <property type="evidence" value="ECO:0007669"/>
    <property type="project" value="UniProtKB-UniRule"/>
</dbReference>
<dbReference type="PANTHER" id="PTHR12315">
    <property type="entry name" value="BICOID-INTERACTING PROTEIN RELATED"/>
    <property type="match status" value="1"/>
</dbReference>
<dbReference type="Pfam" id="PF13649">
    <property type="entry name" value="Methyltransf_25"/>
    <property type="match status" value="1"/>
</dbReference>
<comment type="caution">
    <text evidence="6">The sequence shown here is derived from an EMBL/GenBank/DDBJ whole genome shotgun (WGS) entry which is preliminary data.</text>
</comment>
<dbReference type="Gene3D" id="3.40.50.150">
    <property type="entry name" value="Vaccinia Virus protein VP39"/>
    <property type="match status" value="1"/>
</dbReference>
<feature type="transmembrane region" description="Helical" evidence="4">
    <location>
        <begin position="423"/>
        <end position="444"/>
    </location>
</feature>
<dbReference type="OrthoDB" id="10017101at2759"/>
<evidence type="ECO:0000256" key="1">
    <source>
        <dbReference type="PROSITE-ProRule" id="PRU00848"/>
    </source>
</evidence>
<feature type="region of interest" description="Disordered" evidence="3">
    <location>
        <begin position="1"/>
        <end position="57"/>
    </location>
</feature>
<dbReference type="SUPFAM" id="SSF53335">
    <property type="entry name" value="S-adenosyl-L-methionine-dependent methyltransferases"/>
    <property type="match status" value="1"/>
</dbReference>
<keyword evidence="2" id="KW-0808">Transferase</keyword>
<reference evidence="6" key="1">
    <citation type="submission" date="2019-08" db="EMBL/GenBank/DDBJ databases">
        <title>The genome of the North American firefly Photinus pyralis.</title>
        <authorList>
            <consortium name="Photinus pyralis genome working group"/>
            <person name="Fallon T.R."/>
            <person name="Sander Lower S.E."/>
            <person name="Weng J.-K."/>
        </authorList>
    </citation>
    <scope>NUCLEOTIDE SEQUENCE</scope>
    <source>
        <strain evidence="6">TRF0915ILg1</strain>
        <tissue evidence="6">Whole body</tissue>
    </source>
</reference>
<evidence type="ECO:0000256" key="4">
    <source>
        <dbReference type="SAM" id="Phobius"/>
    </source>
</evidence>
<keyword evidence="4" id="KW-0812">Transmembrane</keyword>